<proteinExistence type="predicted"/>
<sequence length="274" mass="30822">MGKKPKATEGYTKKSWKRIDKLAAILYSFGFIIFVSGVLWAFIEFSLFRYRMPIATSILIGVALMVGGFFASRWVQQNNGEPVLGLVQEGEPVYSSGDKKATVTVKLYVATQTRDLIEAKLTLKRSKWDTAHFRPGTTLALLMDSEQQLVFDLTPRLSGAEYQQLYEQIAFETGMMSEEEKEIRQQGIEEQAVVLDITTVGSLAADVVDAVLTLQVTPVDGQAKEIQVSKQLPRKSFREIRKGSVLMVNYLSEQPERLLILKHAVNQPIQVTWD</sequence>
<organism evidence="2 3">
    <name type="scientific">Seinonella peptonophila</name>
    <dbReference type="NCBI Taxonomy" id="112248"/>
    <lineage>
        <taxon>Bacteria</taxon>
        <taxon>Bacillati</taxon>
        <taxon>Bacillota</taxon>
        <taxon>Bacilli</taxon>
        <taxon>Bacillales</taxon>
        <taxon>Thermoactinomycetaceae</taxon>
        <taxon>Seinonella</taxon>
    </lineage>
</organism>
<protein>
    <submittedName>
        <fullName evidence="2">Uncharacterized protein</fullName>
    </submittedName>
</protein>
<accession>A0A1M5BG75</accession>
<dbReference type="AlphaFoldDB" id="A0A1M5BG75"/>
<reference evidence="2 3" key="1">
    <citation type="submission" date="2016-11" db="EMBL/GenBank/DDBJ databases">
        <authorList>
            <person name="Jaros S."/>
            <person name="Januszkiewicz K."/>
            <person name="Wedrychowicz H."/>
        </authorList>
    </citation>
    <scope>NUCLEOTIDE SEQUENCE [LARGE SCALE GENOMIC DNA]</scope>
    <source>
        <strain evidence="2 3">DSM 44666</strain>
    </source>
</reference>
<feature type="transmembrane region" description="Helical" evidence="1">
    <location>
        <begin position="54"/>
        <end position="71"/>
    </location>
</feature>
<dbReference type="RefSeq" id="WP_073158546.1">
    <property type="nucleotide sequence ID" value="NZ_FQVL01000023.1"/>
</dbReference>
<keyword evidence="1" id="KW-0812">Transmembrane</keyword>
<gene>
    <name evidence="2" type="ORF">SAMN05444392_12320</name>
</gene>
<keyword evidence="3" id="KW-1185">Reference proteome</keyword>
<feature type="transmembrane region" description="Helical" evidence="1">
    <location>
        <begin position="21"/>
        <end position="42"/>
    </location>
</feature>
<dbReference type="STRING" id="112248.SAMN05444392_12320"/>
<dbReference type="Proteomes" id="UP000184476">
    <property type="component" value="Unassembled WGS sequence"/>
</dbReference>
<name>A0A1M5BG75_9BACL</name>
<evidence type="ECO:0000313" key="3">
    <source>
        <dbReference type="Proteomes" id="UP000184476"/>
    </source>
</evidence>
<dbReference type="EMBL" id="FQVL01000023">
    <property type="protein sequence ID" value="SHF41449.1"/>
    <property type="molecule type" value="Genomic_DNA"/>
</dbReference>
<keyword evidence="1" id="KW-1133">Transmembrane helix</keyword>
<evidence type="ECO:0000313" key="2">
    <source>
        <dbReference type="EMBL" id="SHF41449.1"/>
    </source>
</evidence>
<evidence type="ECO:0000256" key="1">
    <source>
        <dbReference type="SAM" id="Phobius"/>
    </source>
</evidence>
<keyword evidence="1" id="KW-0472">Membrane</keyword>